<organism evidence="1">
    <name type="scientific">Candidatus Actinomarina minuta</name>
    <dbReference type="NCBI Taxonomy" id="1389454"/>
    <lineage>
        <taxon>Bacteria</taxon>
        <taxon>Bacillati</taxon>
        <taxon>Actinomycetota</taxon>
        <taxon>Actinomycetes</taxon>
        <taxon>Candidatus Actinomarinidae</taxon>
        <taxon>Candidatus Actinomarinales</taxon>
        <taxon>Candidatus Actinomarineae</taxon>
        <taxon>Candidatus Actinomarinaceae</taxon>
        <taxon>Candidatus Actinomarina</taxon>
    </lineage>
</organism>
<dbReference type="EMBL" id="KC811113">
    <property type="protein sequence ID" value="AGQ18811.1"/>
    <property type="molecule type" value="Genomic_DNA"/>
</dbReference>
<reference evidence="1" key="1">
    <citation type="journal article" date="2013" name="Sci. Rep.">
        <title>Metagenomics uncovers a new group of low GC and ultra-small marine Actinobacteria.</title>
        <authorList>
            <person name="Ghai R."/>
            <person name="Mizuno C.M."/>
            <person name="Picazo A."/>
            <person name="Camacho A."/>
            <person name="Rodriguez-Valera F."/>
        </authorList>
    </citation>
    <scope>NUCLEOTIDE SEQUENCE</scope>
</reference>
<dbReference type="EMBL" id="KC811125">
    <property type="protein sequence ID" value="AGQ19202.1"/>
    <property type="molecule type" value="Genomic_DNA"/>
</dbReference>
<evidence type="ECO:0000313" key="1">
    <source>
        <dbReference type="EMBL" id="AGQ18811.1"/>
    </source>
</evidence>
<sequence length="67" mass="7683">MSSTLTASTVKPGVRRSKKYTSGRVCEFDTCETVISMYNKKKYCFLHAPISYPRVRGHLAREQEPQI</sequence>
<protein>
    <submittedName>
        <fullName evidence="1">MedDCM-OCT-S27-C38-cds9</fullName>
    </submittedName>
    <submittedName>
        <fullName evidence="2">MedDCM-OCT-S31-C40-cds9</fullName>
    </submittedName>
</protein>
<proteinExistence type="predicted"/>
<accession>S5DJ69</accession>
<dbReference type="AlphaFoldDB" id="S5DJ69"/>
<evidence type="ECO:0000313" key="2">
    <source>
        <dbReference type="EMBL" id="AGQ19202.1"/>
    </source>
</evidence>
<name>S5DJ69_9ACTN</name>